<dbReference type="PATRIC" id="fig|1348660.3.peg.1297"/>
<dbReference type="RefSeq" id="WP_020438670.1">
    <property type="nucleotide sequence ID" value="NC_021659.1"/>
</dbReference>
<dbReference type="EMBL" id="CP006566">
    <property type="protein sequence ID" value="AGP46883.1"/>
    <property type="molecule type" value="Genomic_DNA"/>
</dbReference>
<reference evidence="1 2" key="1">
    <citation type="journal article" date="2013" name="Genome Announc.">
        <title>Genome Sequence of Serratia plymuthica Strain S13, an Endophyte with Germination- and Plant-Growth-Promoting Activity from the Flower of Styrian Oil Pumpkin.</title>
        <authorList>
            <person name="Muller H."/>
            <person name="Furnkranz M."/>
            <person name="Grube M."/>
            <person name="Berg G."/>
        </authorList>
    </citation>
    <scope>NUCLEOTIDE SEQUENCE [LARGE SCALE GENOMIC DNA]</scope>
    <source>
        <strain evidence="1">S13</strain>
    </source>
</reference>
<dbReference type="HOGENOM" id="CLU_3011802_0_0_6"/>
<dbReference type="Proteomes" id="UP000014900">
    <property type="component" value="Chromosome"/>
</dbReference>
<gene>
    <name evidence="1" type="ORF">M621_06795</name>
</gene>
<sequence>MLRNQWVMQKSREMALHYIVHAGVVYSPEEFIKKVSEMESVFARILLAEQNGKPGA</sequence>
<proteinExistence type="predicted"/>
<evidence type="ECO:0000313" key="2">
    <source>
        <dbReference type="Proteomes" id="UP000014900"/>
    </source>
</evidence>
<dbReference type="AlphaFoldDB" id="S4YVF6"/>
<evidence type="ECO:0000313" key="1">
    <source>
        <dbReference type="EMBL" id="AGP46883.1"/>
    </source>
</evidence>
<name>S4YVF6_SERPL</name>
<organism evidence="1 2">
    <name type="scientific">Serratia plymuthica S13</name>
    <dbReference type="NCBI Taxonomy" id="1348660"/>
    <lineage>
        <taxon>Bacteria</taxon>
        <taxon>Pseudomonadati</taxon>
        <taxon>Pseudomonadota</taxon>
        <taxon>Gammaproteobacteria</taxon>
        <taxon>Enterobacterales</taxon>
        <taxon>Yersiniaceae</taxon>
        <taxon>Serratia</taxon>
    </lineage>
</organism>
<dbReference type="KEGG" id="sry:M621_06795"/>
<protein>
    <submittedName>
        <fullName evidence="1">Uncharacterized protein</fullName>
    </submittedName>
</protein>
<accession>S4YVF6</accession>